<dbReference type="InterPro" id="IPR018060">
    <property type="entry name" value="HTH_AraC"/>
</dbReference>
<evidence type="ECO:0000256" key="2">
    <source>
        <dbReference type="ARBA" id="ARBA00023163"/>
    </source>
</evidence>
<sequence>MDKIVDRLRQADARPLCVADLVQASGMSERTLRSWFRRCFGVAPHRYLHIRRMHLIRIALSMSGAGQDTVAAVAKRFGYADAGRMASAYLDLFGEYPQQTLERRLGE</sequence>
<dbReference type="Gene3D" id="1.10.10.60">
    <property type="entry name" value="Homeodomain-like"/>
    <property type="match status" value="1"/>
</dbReference>
<dbReference type="Proteomes" id="UP001165498">
    <property type="component" value="Unassembled WGS sequence"/>
</dbReference>
<evidence type="ECO:0000256" key="1">
    <source>
        <dbReference type="ARBA" id="ARBA00023015"/>
    </source>
</evidence>
<comment type="caution">
    <text evidence="4">The sequence shown here is derived from an EMBL/GenBank/DDBJ whole genome shotgun (WGS) entry which is preliminary data.</text>
</comment>
<evidence type="ECO:0000313" key="4">
    <source>
        <dbReference type="EMBL" id="MCQ4164619.1"/>
    </source>
</evidence>
<accession>A0ABT1QQS3</accession>
<dbReference type="SUPFAM" id="SSF46689">
    <property type="entry name" value="Homeodomain-like"/>
    <property type="match status" value="1"/>
</dbReference>
<gene>
    <name evidence="4" type="ORF">NM961_07840</name>
</gene>
<keyword evidence="1" id="KW-0805">Transcription regulation</keyword>
<dbReference type="InterPro" id="IPR053142">
    <property type="entry name" value="PchR_regulatory_protein"/>
</dbReference>
<dbReference type="Pfam" id="PF12833">
    <property type="entry name" value="HTH_18"/>
    <property type="match status" value="1"/>
</dbReference>
<evidence type="ECO:0000313" key="5">
    <source>
        <dbReference type="Proteomes" id="UP001165498"/>
    </source>
</evidence>
<proteinExistence type="predicted"/>
<protein>
    <submittedName>
        <fullName evidence="4">AraC family transcriptional regulator</fullName>
    </submittedName>
</protein>
<dbReference type="PROSITE" id="PS01124">
    <property type="entry name" value="HTH_ARAC_FAMILY_2"/>
    <property type="match status" value="1"/>
</dbReference>
<keyword evidence="5" id="KW-1185">Reference proteome</keyword>
<dbReference type="InterPro" id="IPR009057">
    <property type="entry name" value="Homeodomain-like_sf"/>
</dbReference>
<name>A0ABT1QQS3_9GAMM</name>
<dbReference type="EMBL" id="JANFQO010000006">
    <property type="protein sequence ID" value="MCQ4164619.1"/>
    <property type="molecule type" value="Genomic_DNA"/>
</dbReference>
<dbReference type="PANTHER" id="PTHR47893:SF1">
    <property type="entry name" value="REGULATORY PROTEIN PCHR"/>
    <property type="match status" value="1"/>
</dbReference>
<keyword evidence="2" id="KW-0804">Transcription</keyword>
<dbReference type="PANTHER" id="PTHR47893">
    <property type="entry name" value="REGULATORY PROTEIN PCHR"/>
    <property type="match status" value="1"/>
</dbReference>
<dbReference type="RefSeq" id="WP_255913486.1">
    <property type="nucleotide sequence ID" value="NZ_JANFQO010000006.1"/>
</dbReference>
<evidence type="ECO:0000259" key="3">
    <source>
        <dbReference type="PROSITE" id="PS01124"/>
    </source>
</evidence>
<organism evidence="4 5">
    <name type="scientific">Tahibacter harae</name>
    <dbReference type="NCBI Taxonomy" id="2963937"/>
    <lineage>
        <taxon>Bacteria</taxon>
        <taxon>Pseudomonadati</taxon>
        <taxon>Pseudomonadota</taxon>
        <taxon>Gammaproteobacteria</taxon>
        <taxon>Lysobacterales</taxon>
        <taxon>Rhodanobacteraceae</taxon>
        <taxon>Tahibacter</taxon>
    </lineage>
</organism>
<reference evidence="4" key="1">
    <citation type="submission" date="2022-07" db="EMBL/GenBank/DDBJ databases">
        <title>Tahibacter sp., a new gammaproteobacterium isolated from the silt sample collected at pig farm.</title>
        <authorList>
            <person name="Chen H."/>
        </authorList>
    </citation>
    <scope>NUCLEOTIDE SEQUENCE</scope>
    <source>
        <strain evidence="4">P2K</strain>
    </source>
</reference>
<feature type="domain" description="HTH araC/xylS-type" evidence="3">
    <location>
        <begin position="2"/>
        <end position="103"/>
    </location>
</feature>
<dbReference type="SMART" id="SM00342">
    <property type="entry name" value="HTH_ARAC"/>
    <property type="match status" value="1"/>
</dbReference>